<evidence type="ECO:0000313" key="3">
    <source>
        <dbReference type="Proteomes" id="UP000887013"/>
    </source>
</evidence>
<reference evidence="2" key="1">
    <citation type="submission" date="2020-08" db="EMBL/GenBank/DDBJ databases">
        <title>Multicomponent nature underlies the extraordinary mechanical properties of spider dragline silk.</title>
        <authorList>
            <person name="Kono N."/>
            <person name="Nakamura H."/>
            <person name="Mori M."/>
            <person name="Yoshida Y."/>
            <person name="Ohtoshi R."/>
            <person name="Malay A.D."/>
            <person name="Moran D.A.P."/>
            <person name="Tomita M."/>
            <person name="Numata K."/>
            <person name="Arakawa K."/>
        </authorList>
    </citation>
    <scope>NUCLEOTIDE SEQUENCE</scope>
</reference>
<dbReference type="InterPro" id="IPR001878">
    <property type="entry name" value="Znf_CCHC"/>
</dbReference>
<dbReference type="GO" id="GO:0003676">
    <property type="term" value="F:nucleic acid binding"/>
    <property type="evidence" value="ECO:0007669"/>
    <property type="project" value="InterPro"/>
</dbReference>
<accession>A0A8X6QSP5</accession>
<feature type="domain" description="CCHC-type" evidence="1">
    <location>
        <begin position="65"/>
        <end position="77"/>
    </location>
</feature>
<proteinExistence type="predicted"/>
<protein>
    <recommendedName>
        <fullName evidence="1">CCHC-type domain-containing protein</fullName>
    </recommendedName>
</protein>
<sequence length="121" mass="13920">MTAYVVQQGIPWERVPRARLMKNFVLAPPPERKFKNNPFSSPQYTLKWTPRHRNEDSYRSKSKLTCFNCGKEGHTSRTITCSSFIFFSHIDTPVTDVLSPIGKPDKCVSPIELFIILLIGY</sequence>
<dbReference type="OrthoDB" id="6435150at2759"/>
<organism evidence="2 3">
    <name type="scientific">Nephila pilipes</name>
    <name type="common">Giant wood spider</name>
    <name type="synonym">Nephila maculata</name>
    <dbReference type="NCBI Taxonomy" id="299642"/>
    <lineage>
        <taxon>Eukaryota</taxon>
        <taxon>Metazoa</taxon>
        <taxon>Ecdysozoa</taxon>
        <taxon>Arthropoda</taxon>
        <taxon>Chelicerata</taxon>
        <taxon>Arachnida</taxon>
        <taxon>Araneae</taxon>
        <taxon>Araneomorphae</taxon>
        <taxon>Entelegynae</taxon>
        <taxon>Araneoidea</taxon>
        <taxon>Nephilidae</taxon>
        <taxon>Nephila</taxon>
    </lineage>
</organism>
<dbReference type="GO" id="GO:0008270">
    <property type="term" value="F:zinc ion binding"/>
    <property type="evidence" value="ECO:0007669"/>
    <property type="project" value="InterPro"/>
</dbReference>
<evidence type="ECO:0000313" key="2">
    <source>
        <dbReference type="EMBL" id="GFU34782.1"/>
    </source>
</evidence>
<dbReference type="AlphaFoldDB" id="A0A8X6QSP5"/>
<dbReference type="Pfam" id="PF00098">
    <property type="entry name" value="zf-CCHC"/>
    <property type="match status" value="1"/>
</dbReference>
<gene>
    <name evidence="2" type="ORF">NPIL_546641</name>
</gene>
<dbReference type="InterPro" id="IPR036875">
    <property type="entry name" value="Znf_CCHC_sf"/>
</dbReference>
<keyword evidence="3" id="KW-1185">Reference proteome</keyword>
<comment type="caution">
    <text evidence="2">The sequence shown here is derived from an EMBL/GenBank/DDBJ whole genome shotgun (WGS) entry which is preliminary data.</text>
</comment>
<evidence type="ECO:0000259" key="1">
    <source>
        <dbReference type="Pfam" id="PF00098"/>
    </source>
</evidence>
<dbReference type="Proteomes" id="UP000887013">
    <property type="component" value="Unassembled WGS sequence"/>
</dbReference>
<name>A0A8X6QSP5_NEPPI</name>
<dbReference type="EMBL" id="BMAW01130356">
    <property type="protein sequence ID" value="GFU34782.1"/>
    <property type="molecule type" value="Genomic_DNA"/>
</dbReference>
<dbReference type="SUPFAM" id="SSF57756">
    <property type="entry name" value="Retrovirus zinc finger-like domains"/>
    <property type="match status" value="1"/>
</dbReference>